<accession>A0A8S3JZB1</accession>
<dbReference type="AlphaFoldDB" id="A0A8S3JZB1"/>
<comment type="similarity">
    <text evidence="2">Belongs to the ABC transporter superfamily. ABCC family. Conjugate transporter (TC 3.A.1.208) subfamily.</text>
</comment>
<name>A0A8S3JZB1_9BILA</name>
<dbReference type="PANTHER" id="PTHR24223:SF456">
    <property type="entry name" value="MULTIDRUG RESISTANCE-ASSOCIATED PROTEIN LETHAL(2)03659"/>
    <property type="match status" value="1"/>
</dbReference>
<dbReference type="PANTHER" id="PTHR24223">
    <property type="entry name" value="ATP-BINDING CASSETTE SUB-FAMILY C"/>
    <property type="match status" value="1"/>
</dbReference>
<organism evidence="6 7">
    <name type="scientific">Rotaria magnacalcarata</name>
    <dbReference type="NCBI Taxonomy" id="392030"/>
    <lineage>
        <taxon>Eukaryota</taxon>
        <taxon>Metazoa</taxon>
        <taxon>Spiralia</taxon>
        <taxon>Gnathifera</taxon>
        <taxon>Rotifera</taxon>
        <taxon>Eurotatoria</taxon>
        <taxon>Bdelloidea</taxon>
        <taxon>Philodinida</taxon>
        <taxon>Philodinidae</taxon>
        <taxon>Rotaria</taxon>
    </lineage>
</organism>
<evidence type="ECO:0000256" key="4">
    <source>
        <dbReference type="ARBA" id="ARBA00022840"/>
    </source>
</evidence>
<dbReference type="SUPFAM" id="SSF52540">
    <property type="entry name" value="P-loop containing nucleoside triphosphate hydrolases"/>
    <property type="match status" value="1"/>
</dbReference>
<proteinExistence type="inferred from homology"/>
<comment type="subcellular location">
    <subcellularLocation>
        <location evidence="1">Membrane</location>
        <topology evidence="1">Multi-pass membrane protein</topology>
    </subcellularLocation>
</comment>
<evidence type="ECO:0000256" key="3">
    <source>
        <dbReference type="ARBA" id="ARBA00022741"/>
    </source>
</evidence>
<evidence type="ECO:0000313" key="7">
    <source>
        <dbReference type="Proteomes" id="UP000676336"/>
    </source>
</evidence>
<dbReference type="Gene3D" id="3.40.50.300">
    <property type="entry name" value="P-loop containing nucleotide triphosphate hydrolases"/>
    <property type="match status" value="1"/>
</dbReference>
<gene>
    <name evidence="6" type="ORF">SMN809_LOCUS83641</name>
</gene>
<evidence type="ECO:0000313" key="6">
    <source>
        <dbReference type="EMBL" id="CAF5224099.1"/>
    </source>
</evidence>
<dbReference type="Pfam" id="PF00005">
    <property type="entry name" value="ABC_tran"/>
    <property type="match status" value="1"/>
</dbReference>
<dbReference type="InterPro" id="IPR003439">
    <property type="entry name" value="ABC_transporter-like_ATP-bd"/>
</dbReference>
<protein>
    <recommendedName>
        <fullName evidence="5">ABC transporter domain-containing protein</fullName>
    </recommendedName>
</protein>
<feature type="domain" description="ABC transporter" evidence="5">
    <location>
        <begin position="6"/>
        <end position="120"/>
    </location>
</feature>
<dbReference type="InterPro" id="IPR027417">
    <property type="entry name" value="P-loop_NTPase"/>
</dbReference>
<sequence>SVIQALFRMAELDGRILIDEIDTKQIPLYELRRHISIIPQDPVLFNDSLRINLDPFGEYSDIEIWSALNEVQFKFDLIEGLQHNVTEGGSNFSVGQRQLICLARALLRKNRILLIDEATANVDHK</sequence>
<evidence type="ECO:0000256" key="2">
    <source>
        <dbReference type="ARBA" id="ARBA00009726"/>
    </source>
</evidence>
<dbReference type="GO" id="GO:0016887">
    <property type="term" value="F:ATP hydrolysis activity"/>
    <property type="evidence" value="ECO:0007669"/>
    <property type="project" value="InterPro"/>
</dbReference>
<feature type="non-terminal residue" evidence="6">
    <location>
        <position position="1"/>
    </location>
</feature>
<keyword evidence="4" id="KW-0067">ATP-binding</keyword>
<dbReference type="InterPro" id="IPR050173">
    <property type="entry name" value="ABC_transporter_C-like"/>
</dbReference>
<evidence type="ECO:0000256" key="1">
    <source>
        <dbReference type="ARBA" id="ARBA00004141"/>
    </source>
</evidence>
<dbReference type="GO" id="GO:0016020">
    <property type="term" value="C:membrane"/>
    <property type="evidence" value="ECO:0007669"/>
    <property type="project" value="UniProtKB-SubCell"/>
</dbReference>
<keyword evidence="3" id="KW-0547">Nucleotide-binding</keyword>
<dbReference type="EMBL" id="CAJOBI010356383">
    <property type="protein sequence ID" value="CAF5224099.1"/>
    <property type="molecule type" value="Genomic_DNA"/>
</dbReference>
<reference evidence="6" key="1">
    <citation type="submission" date="2021-02" db="EMBL/GenBank/DDBJ databases">
        <authorList>
            <person name="Nowell W R."/>
        </authorList>
    </citation>
    <scope>NUCLEOTIDE SEQUENCE</scope>
</reference>
<evidence type="ECO:0000259" key="5">
    <source>
        <dbReference type="Pfam" id="PF00005"/>
    </source>
</evidence>
<dbReference type="Proteomes" id="UP000676336">
    <property type="component" value="Unassembled WGS sequence"/>
</dbReference>
<dbReference type="GO" id="GO:0005524">
    <property type="term" value="F:ATP binding"/>
    <property type="evidence" value="ECO:0007669"/>
    <property type="project" value="UniProtKB-KW"/>
</dbReference>
<comment type="caution">
    <text evidence="6">The sequence shown here is derived from an EMBL/GenBank/DDBJ whole genome shotgun (WGS) entry which is preliminary data.</text>
</comment>
<dbReference type="GO" id="GO:0042626">
    <property type="term" value="F:ATPase-coupled transmembrane transporter activity"/>
    <property type="evidence" value="ECO:0007669"/>
    <property type="project" value="TreeGrafter"/>
</dbReference>